<name>A0A1L7XYF1_9HELO</name>
<protein>
    <submittedName>
        <fullName evidence="6">Related to endoglucanase I</fullName>
    </submittedName>
</protein>
<evidence type="ECO:0000313" key="6">
    <source>
        <dbReference type="EMBL" id="CZR70101.1"/>
    </source>
</evidence>
<dbReference type="Proteomes" id="UP000184330">
    <property type="component" value="Unassembled WGS sequence"/>
</dbReference>
<dbReference type="SUPFAM" id="SSF57180">
    <property type="entry name" value="Cellulose-binding domain"/>
    <property type="match status" value="1"/>
</dbReference>
<dbReference type="Pfam" id="PF01670">
    <property type="entry name" value="Glyco_hydro_12"/>
    <property type="match status" value="1"/>
</dbReference>
<sequence>MKFTQAVTLPLLFSTAAFAAPTKTLKERSTEICGQWDSLVTGTYTIYQDLWGEDNASSGSQCTTIDSETDGTVVWSTSWTWAGGSSDVKSYANVALTTTGVQLSSISSIPGVWKWSYTGTSIVADVSWDIFTSSTATGTNEFEIMVWLAALGGAGPISSTGSAVATTTINGVSFELYSGPNGDTTVYSFVAVDEATDFDGDLLDFFTYLEENEGFSSSQYITTLEAGTEPFTGTDAVFSVSAYSVSISTGSNSAASGTTSSTTTAAAVVATTKASTKASTSTTSAKVVAVSTSSAAAVKPTATSTPTTLVVATSAASTPVATSTGASSSGSIAKYYQCGGTGWTGSGSCVSGTTCTEQNAYYSQCL</sequence>
<dbReference type="PROSITE" id="PS51164">
    <property type="entry name" value="CBM1_2"/>
    <property type="match status" value="1"/>
</dbReference>
<dbReference type="InterPro" id="IPR013320">
    <property type="entry name" value="ConA-like_dom_sf"/>
</dbReference>
<dbReference type="InterPro" id="IPR002594">
    <property type="entry name" value="GH12"/>
</dbReference>
<organism evidence="6 7">
    <name type="scientific">Phialocephala subalpina</name>
    <dbReference type="NCBI Taxonomy" id="576137"/>
    <lineage>
        <taxon>Eukaryota</taxon>
        <taxon>Fungi</taxon>
        <taxon>Dikarya</taxon>
        <taxon>Ascomycota</taxon>
        <taxon>Pezizomycotina</taxon>
        <taxon>Leotiomycetes</taxon>
        <taxon>Helotiales</taxon>
        <taxon>Mollisiaceae</taxon>
        <taxon>Phialocephala</taxon>
        <taxon>Phialocephala fortinii species complex</taxon>
    </lineage>
</organism>
<dbReference type="PANTHER" id="PTHR34002">
    <property type="entry name" value="BLR1656 PROTEIN"/>
    <property type="match status" value="1"/>
</dbReference>
<feature type="signal peptide" evidence="4">
    <location>
        <begin position="1"/>
        <end position="19"/>
    </location>
</feature>
<dbReference type="EMBL" id="FJOG01000095">
    <property type="protein sequence ID" value="CZR70101.1"/>
    <property type="molecule type" value="Genomic_DNA"/>
</dbReference>
<dbReference type="PROSITE" id="PS00562">
    <property type="entry name" value="CBM1_1"/>
    <property type="match status" value="1"/>
</dbReference>
<dbReference type="InterPro" id="IPR035971">
    <property type="entry name" value="CBD_sf"/>
</dbReference>
<comment type="similarity">
    <text evidence="1 3">Belongs to the glycosyl hydrolase 12 (cellulase H) family.</text>
</comment>
<accession>A0A1L7XYF1</accession>
<evidence type="ECO:0000256" key="3">
    <source>
        <dbReference type="RuleBase" id="RU361163"/>
    </source>
</evidence>
<dbReference type="PANTHER" id="PTHR34002:SF9">
    <property type="entry name" value="XYLOGLUCAN-SPECIFIC ENDO-BETA-1,4-GLUCANASE A"/>
    <property type="match status" value="1"/>
</dbReference>
<dbReference type="OrthoDB" id="95118at2759"/>
<dbReference type="GO" id="GO:0005576">
    <property type="term" value="C:extracellular region"/>
    <property type="evidence" value="ECO:0007669"/>
    <property type="project" value="InterPro"/>
</dbReference>
<dbReference type="STRING" id="576137.A0A1L7XYF1"/>
<feature type="chain" id="PRO_5012905518" evidence="4">
    <location>
        <begin position="20"/>
        <end position="366"/>
    </location>
</feature>
<keyword evidence="7" id="KW-1185">Reference proteome</keyword>
<reference evidence="6 7" key="1">
    <citation type="submission" date="2016-03" db="EMBL/GenBank/DDBJ databases">
        <authorList>
            <person name="Ploux O."/>
        </authorList>
    </citation>
    <scope>NUCLEOTIDE SEQUENCE [LARGE SCALE GENOMIC DNA]</scope>
    <source>
        <strain evidence="6 7">UAMH 11012</strain>
    </source>
</reference>
<keyword evidence="3" id="KW-0119">Carbohydrate metabolism</keyword>
<evidence type="ECO:0000256" key="1">
    <source>
        <dbReference type="ARBA" id="ARBA00005519"/>
    </source>
</evidence>
<dbReference type="InterPro" id="IPR000254">
    <property type="entry name" value="CBD"/>
</dbReference>
<proteinExistence type="inferred from homology"/>
<keyword evidence="2 4" id="KW-0732">Signal</keyword>
<evidence type="ECO:0000256" key="4">
    <source>
        <dbReference type="SAM" id="SignalP"/>
    </source>
</evidence>
<evidence type="ECO:0000259" key="5">
    <source>
        <dbReference type="PROSITE" id="PS51164"/>
    </source>
</evidence>
<dbReference type="GO" id="GO:0008810">
    <property type="term" value="F:cellulase activity"/>
    <property type="evidence" value="ECO:0007669"/>
    <property type="project" value="InterPro"/>
</dbReference>
<evidence type="ECO:0000313" key="7">
    <source>
        <dbReference type="Proteomes" id="UP000184330"/>
    </source>
</evidence>
<dbReference type="GO" id="GO:0030248">
    <property type="term" value="F:cellulose binding"/>
    <property type="evidence" value="ECO:0007669"/>
    <property type="project" value="InterPro"/>
</dbReference>
<gene>
    <name evidence="6" type="ORF">PAC_20002</name>
</gene>
<evidence type="ECO:0000256" key="2">
    <source>
        <dbReference type="ARBA" id="ARBA00022729"/>
    </source>
</evidence>
<dbReference type="InterPro" id="IPR013319">
    <property type="entry name" value="GH11/12"/>
</dbReference>
<keyword evidence="3" id="KW-0326">Glycosidase</keyword>
<dbReference type="SMART" id="SM00236">
    <property type="entry name" value="fCBD"/>
    <property type="match status" value="1"/>
</dbReference>
<dbReference type="Pfam" id="PF00734">
    <property type="entry name" value="CBM_1"/>
    <property type="match status" value="1"/>
</dbReference>
<dbReference type="SUPFAM" id="SSF49899">
    <property type="entry name" value="Concanavalin A-like lectins/glucanases"/>
    <property type="match status" value="1"/>
</dbReference>
<dbReference type="GO" id="GO:0000272">
    <property type="term" value="P:polysaccharide catabolic process"/>
    <property type="evidence" value="ECO:0007669"/>
    <property type="project" value="UniProtKB-KW"/>
</dbReference>
<dbReference type="Gene3D" id="2.60.120.180">
    <property type="match status" value="1"/>
</dbReference>
<dbReference type="AlphaFoldDB" id="A0A1L7XYF1"/>
<keyword evidence="3" id="KW-0378">Hydrolase</keyword>
<keyword evidence="3" id="KW-0624">Polysaccharide degradation</keyword>
<feature type="domain" description="CBM1" evidence="5">
    <location>
        <begin position="330"/>
        <end position="366"/>
    </location>
</feature>